<feature type="region of interest" description="Disordered" evidence="1">
    <location>
        <begin position="60"/>
        <end position="82"/>
    </location>
</feature>
<evidence type="ECO:0000256" key="1">
    <source>
        <dbReference type="SAM" id="MobiDB-lite"/>
    </source>
</evidence>
<feature type="compositionally biased region" description="Polar residues" evidence="1">
    <location>
        <begin position="60"/>
        <end position="70"/>
    </location>
</feature>
<comment type="caution">
    <text evidence="3">The sequence shown here is derived from an EMBL/GenBank/DDBJ whole genome shotgun (WGS) entry which is preliminary data.</text>
</comment>
<feature type="chain" id="PRO_5032779879" description="Secreted protein" evidence="2">
    <location>
        <begin position="27"/>
        <end position="164"/>
    </location>
</feature>
<evidence type="ECO:0000256" key="2">
    <source>
        <dbReference type="SAM" id="SignalP"/>
    </source>
</evidence>
<sequence length="164" mass="16530">MRKSNRIAVIATTTAAALLAAGGAAAAQQRPAGPAADRSVVNCAGQVGDNNYFRGEQNVSCEQNAEESPTNGGGGGEESGFTDWELVESAPLECPAGAACAAPVVCPDGKNVLGGGVEAPLTIDSSVAMSYALRDDAWYGGIDNDTAVPIPFQVQAICADVTAE</sequence>
<gene>
    <name evidence="3" type="ORF">FHU37_005333</name>
</gene>
<evidence type="ECO:0008006" key="5">
    <source>
        <dbReference type="Google" id="ProtNLM"/>
    </source>
</evidence>
<evidence type="ECO:0000313" key="3">
    <source>
        <dbReference type="EMBL" id="NYI08304.1"/>
    </source>
</evidence>
<dbReference type="EMBL" id="JACBZD010000002">
    <property type="protein sequence ID" value="NYI08304.1"/>
    <property type="molecule type" value="Genomic_DNA"/>
</dbReference>
<organism evidence="3 4">
    <name type="scientific">Allostreptomyces psammosilenae</name>
    <dbReference type="NCBI Taxonomy" id="1892865"/>
    <lineage>
        <taxon>Bacteria</taxon>
        <taxon>Bacillati</taxon>
        <taxon>Actinomycetota</taxon>
        <taxon>Actinomycetes</taxon>
        <taxon>Kitasatosporales</taxon>
        <taxon>Streptomycetaceae</taxon>
        <taxon>Allostreptomyces</taxon>
    </lineage>
</organism>
<dbReference type="Proteomes" id="UP000567795">
    <property type="component" value="Unassembled WGS sequence"/>
</dbReference>
<protein>
    <recommendedName>
        <fullName evidence="5">Secreted protein</fullName>
    </recommendedName>
</protein>
<accession>A0A853A631</accession>
<evidence type="ECO:0000313" key="4">
    <source>
        <dbReference type="Proteomes" id="UP000567795"/>
    </source>
</evidence>
<reference evidence="3 4" key="1">
    <citation type="submission" date="2020-07" db="EMBL/GenBank/DDBJ databases">
        <title>Sequencing the genomes of 1000 actinobacteria strains.</title>
        <authorList>
            <person name="Klenk H.-P."/>
        </authorList>
    </citation>
    <scope>NUCLEOTIDE SEQUENCE [LARGE SCALE GENOMIC DNA]</scope>
    <source>
        <strain evidence="3 4">DSM 42178</strain>
    </source>
</reference>
<name>A0A853A631_9ACTN</name>
<keyword evidence="4" id="KW-1185">Reference proteome</keyword>
<keyword evidence="2" id="KW-0732">Signal</keyword>
<dbReference type="RefSeq" id="WP_179817141.1">
    <property type="nucleotide sequence ID" value="NZ_JACBZD010000002.1"/>
</dbReference>
<feature type="signal peptide" evidence="2">
    <location>
        <begin position="1"/>
        <end position="26"/>
    </location>
</feature>
<proteinExistence type="predicted"/>
<dbReference type="AlphaFoldDB" id="A0A853A631"/>